<protein>
    <submittedName>
        <fullName evidence="1">Uncharacterized protein</fullName>
    </submittedName>
</protein>
<comment type="caution">
    <text evidence="1">The sequence shown here is derived from an EMBL/GenBank/DDBJ whole genome shotgun (WGS) entry which is preliminary data.</text>
</comment>
<accession>A0ABD1M5D5</accession>
<dbReference type="Proteomes" id="UP001603857">
    <property type="component" value="Unassembled WGS sequence"/>
</dbReference>
<evidence type="ECO:0000313" key="2">
    <source>
        <dbReference type="Proteomes" id="UP001603857"/>
    </source>
</evidence>
<dbReference type="AlphaFoldDB" id="A0ABD1M5D5"/>
<gene>
    <name evidence="1" type="ORF">Fmac_018551</name>
</gene>
<evidence type="ECO:0000313" key="1">
    <source>
        <dbReference type="EMBL" id="KAL2330970.1"/>
    </source>
</evidence>
<dbReference type="PANTHER" id="PTHR31317">
    <property type="entry name" value="OS08G0163500 PROTEIN"/>
    <property type="match status" value="1"/>
</dbReference>
<reference evidence="1 2" key="1">
    <citation type="submission" date="2024-08" db="EMBL/GenBank/DDBJ databases">
        <title>Insights into the chromosomal genome structure of Flemingia macrophylla.</title>
        <authorList>
            <person name="Ding Y."/>
            <person name="Zhao Y."/>
            <person name="Bi W."/>
            <person name="Wu M."/>
            <person name="Zhao G."/>
            <person name="Gong Y."/>
            <person name="Li W."/>
            <person name="Zhang P."/>
        </authorList>
    </citation>
    <scope>NUCLEOTIDE SEQUENCE [LARGE SCALE GENOMIC DNA]</scope>
    <source>
        <strain evidence="1">DYQJB</strain>
        <tissue evidence="1">Leaf</tissue>
    </source>
</reference>
<organism evidence="1 2">
    <name type="scientific">Flemingia macrophylla</name>
    <dbReference type="NCBI Taxonomy" id="520843"/>
    <lineage>
        <taxon>Eukaryota</taxon>
        <taxon>Viridiplantae</taxon>
        <taxon>Streptophyta</taxon>
        <taxon>Embryophyta</taxon>
        <taxon>Tracheophyta</taxon>
        <taxon>Spermatophyta</taxon>
        <taxon>Magnoliopsida</taxon>
        <taxon>eudicotyledons</taxon>
        <taxon>Gunneridae</taxon>
        <taxon>Pentapetalae</taxon>
        <taxon>rosids</taxon>
        <taxon>fabids</taxon>
        <taxon>Fabales</taxon>
        <taxon>Fabaceae</taxon>
        <taxon>Papilionoideae</taxon>
        <taxon>50 kb inversion clade</taxon>
        <taxon>NPAAA clade</taxon>
        <taxon>indigoferoid/millettioid clade</taxon>
        <taxon>Phaseoleae</taxon>
        <taxon>Flemingia</taxon>
    </lineage>
</organism>
<name>A0ABD1M5D5_9FABA</name>
<proteinExistence type="predicted"/>
<sequence length="160" mass="17348">MSCRGGGGSNGRTTPGSAALPACSTRSNRNYGCGLWPYCMYREFVMSTSVEGEGRCSKLTVEVSVPHVNCTEDVAAFVALVATMDRCRGYERGCLQALLSAAEEGTLPTPDHLNILLEARRTLGKPVNKVDFVSSPMLTHHEVIFKDSIQWVDEGTNSPF</sequence>
<dbReference type="InterPro" id="IPR010410">
    <property type="entry name" value="DUF1005"/>
</dbReference>
<dbReference type="Pfam" id="PF06219">
    <property type="entry name" value="DUF1005"/>
    <property type="match status" value="1"/>
</dbReference>
<dbReference type="PANTHER" id="PTHR31317:SF3">
    <property type="entry name" value="OS07G0133500 PROTEIN"/>
    <property type="match status" value="1"/>
</dbReference>
<dbReference type="EMBL" id="JBGMDY010000006">
    <property type="protein sequence ID" value="KAL2330970.1"/>
    <property type="molecule type" value="Genomic_DNA"/>
</dbReference>
<keyword evidence="2" id="KW-1185">Reference proteome</keyword>